<gene>
    <name evidence="1" type="ORF">QU38_01785</name>
</gene>
<sequence length="119" mass="13059">MREEPGQLLVEGEVHADDHRGRRLADLVGIGAARQRREPFPGLRRGQPHEARGLVVGRGGPHLEQAVDAADIGFGHRRVGIAVIGARGTEDRVQRRVVERLGHVPVLSWAIGLRRPGLR</sequence>
<evidence type="ECO:0000313" key="1">
    <source>
        <dbReference type="EMBL" id="KIU01409.1"/>
    </source>
</evidence>
<dbReference type="Proteomes" id="UP000032274">
    <property type="component" value="Unassembled WGS sequence"/>
</dbReference>
<evidence type="ECO:0000313" key="2">
    <source>
        <dbReference type="Proteomes" id="UP000032274"/>
    </source>
</evidence>
<dbReference type="AlphaFoldDB" id="A0AA40JQ74"/>
<name>A0AA40JQ74_STAAU</name>
<organism evidence="1 2">
    <name type="scientific">Staphylococcus aureus</name>
    <dbReference type="NCBI Taxonomy" id="1280"/>
    <lineage>
        <taxon>Bacteria</taxon>
        <taxon>Bacillati</taxon>
        <taxon>Bacillota</taxon>
        <taxon>Bacilli</taxon>
        <taxon>Bacillales</taxon>
        <taxon>Staphylococcaceae</taxon>
        <taxon>Staphylococcus</taxon>
    </lineage>
</organism>
<comment type="caution">
    <text evidence="1">The sequence shown here is derived from an EMBL/GenBank/DDBJ whole genome shotgun (WGS) entry which is preliminary data.</text>
</comment>
<accession>A0AA40JQ74</accession>
<dbReference type="EMBL" id="JXIG01000388">
    <property type="protein sequence ID" value="KIU01409.1"/>
    <property type="molecule type" value="Genomic_DNA"/>
</dbReference>
<proteinExistence type="predicted"/>
<reference evidence="1 2" key="1">
    <citation type="submission" date="2015-01" db="EMBL/GenBank/DDBJ databases">
        <title>Characterization of Swiss Staphylococcus aureus strains involved in food poisoning.</title>
        <authorList>
            <person name="Crovadore J."/>
            <person name="Chablais R."/>
            <person name="Tonacini J."/>
            <person name="Schnyder B."/>
            <person name="Lefort F."/>
        </authorList>
    </citation>
    <scope>NUCLEOTIDE SEQUENCE [LARGE SCALE GENOMIC DNA]</scope>
    <source>
        <strain evidence="1 2">SA-120</strain>
    </source>
</reference>
<protein>
    <submittedName>
        <fullName evidence="1">Uncharacterized protein</fullName>
    </submittedName>
</protein>